<name>A0A5E4LUV2_9ARCH</name>
<sequence length="88" mass="10093">MVLTILPSAFFLKSENMIPPKVWICRACEKEFESSTDGWALYESSPDAPMGLYAAWFCKKHYEEALSLQKKGLTFSQLISNLKKQLEK</sequence>
<accession>A0A5E4LUV2</accession>
<proteinExistence type="predicted"/>
<gene>
    <name evidence="1" type="ORF">LFW2832_01149</name>
</gene>
<protein>
    <submittedName>
        <fullName evidence="1">Uncharacterized protein</fullName>
    </submittedName>
</protein>
<dbReference type="EMBL" id="CABMJJ010000011">
    <property type="protein sequence ID" value="VVC04848.1"/>
    <property type="molecule type" value="Genomic_DNA"/>
</dbReference>
<reference evidence="1 2" key="1">
    <citation type="submission" date="2019-08" db="EMBL/GenBank/DDBJ databases">
        <authorList>
            <person name="Vazquez-Campos X."/>
        </authorList>
    </citation>
    <scope>NUCLEOTIDE SEQUENCE [LARGE SCALE GENOMIC DNA]</scope>
    <source>
        <strain evidence="1">LFW-283_2</strain>
    </source>
</reference>
<evidence type="ECO:0000313" key="2">
    <source>
        <dbReference type="Proteomes" id="UP000789941"/>
    </source>
</evidence>
<evidence type="ECO:0000313" key="1">
    <source>
        <dbReference type="EMBL" id="VVC04848.1"/>
    </source>
</evidence>
<dbReference type="Proteomes" id="UP000789941">
    <property type="component" value="Unassembled WGS sequence"/>
</dbReference>
<organism evidence="1 2">
    <name type="scientific">Candidatus Bilamarchaeum dharawalense</name>
    <dbReference type="NCBI Taxonomy" id="2885759"/>
    <lineage>
        <taxon>Archaea</taxon>
        <taxon>Candidatus Micrarchaeota</taxon>
        <taxon>Candidatus Micrarchaeia</taxon>
        <taxon>Candidatus Anstonellales</taxon>
        <taxon>Candidatus Bilamarchaeaceae</taxon>
        <taxon>Candidatus Bilamarchaeum</taxon>
    </lineage>
</organism>
<comment type="caution">
    <text evidence="1">The sequence shown here is derived from an EMBL/GenBank/DDBJ whole genome shotgun (WGS) entry which is preliminary data.</text>
</comment>
<dbReference type="AlphaFoldDB" id="A0A5E4LUV2"/>